<keyword evidence="1" id="KW-0472">Membrane</keyword>
<accession>A0A2K8NU77</accession>
<evidence type="ECO:0000313" key="2">
    <source>
        <dbReference type="EMBL" id="ATZ17317.1"/>
    </source>
</evidence>
<dbReference type="Proteomes" id="UP000232063">
    <property type="component" value="Chromosome"/>
</dbReference>
<keyword evidence="1" id="KW-1133">Transmembrane helix</keyword>
<gene>
    <name evidence="2" type="ORF">ELUMI_v1c05950</name>
</gene>
<name>A0A2K8NU77_9MOLU</name>
<dbReference type="AlphaFoldDB" id="A0A2K8NU77"/>
<evidence type="ECO:0000313" key="3">
    <source>
        <dbReference type="Proteomes" id="UP000232063"/>
    </source>
</evidence>
<keyword evidence="3" id="KW-1185">Reference proteome</keyword>
<keyword evidence="1" id="KW-0812">Transmembrane</keyword>
<dbReference type="RefSeq" id="WP_025734231.1">
    <property type="nucleotide sequence ID" value="NZ_CP024963.1"/>
</dbReference>
<reference evidence="2 3" key="1">
    <citation type="submission" date="2017-11" db="EMBL/GenBank/DDBJ databases">
        <title>Genome sequence of Entomoplasma luminosum PIMN-1 (ATCC 49195).</title>
        <authorList>
            <person name="Lo W.-S."/>
            <person name="Gasparich G.E."/>
            <person name="Kuo C.-H."/>
        </authorList>
    </citation>
    <scope>NUCLEOTIDE SEQUENCE [LARGE SCALE GENOMIC DNA]</scope>
    <source>
        <strain evidence="2 3">PIMN-1</strain>
    </source>
</reference>
<feature type="transmembrane region" description="Helical" evidence="1">
    <location>
        <begin position="12"/>
        <end position="35"/>
    </location>
</feature>
<evidence type="ECO:0000256" key="1">
    <source>
        <dbReference type="SAM" id="Phobius"/>
    </source>
</evidence>
<organism evidence="2 3">
    <name type="scientific">Williamsoniiplasma luminosum</name>
    <dbReference type="NCBI Taxonomy" id="214888"/>
    <lineage>
        <taxon>Bacteria</taxon>
        <taxon>Bacillati</taxon>
        <taxon>Mycoplasmatota</taxon>
        <taxon>Mollicutes</taxon>
        <taxon>Entomoplasmatales</taxon>
        <taxon>Williamsoniiplasma</taxon>
    </lineage>
</organism>
<protein>
    <submittedName>
        <fullName evidence="2">Uncharacterized protein</fullName>
    </submittedName>
</protein>
<sequence>MKNNNPKFYTRLKYLATISSTLLSIWFVLLIIGVFKNSLSWIVLIAIGSAFAFITLISLALYFYLRFKFMHQSQYEHTKKDLLKWSLAMISYSLGWLFAIINLMVILAHDKISILNLKIILIVMGIIMIIFFVLASILEMMSRINEHSFFNQQEYQMLQEQKKRKKKDIISNENLSNETYNHRTKEAEIFLKKNNKNPFTDENNRKEGE</sequence>
<dbReference type="KEGG" id="elj:ELUMI_v1c05950"/>
<feature type="transmembrane region" description="Helical" evidence="1">
    <location>
        <begin position="41"/>
        <end position="65"/>
    </location>
</feature>
<proteinExistence type="predicted"/>
<feature type="transmembrane region" description="Helical" evidence="1">
    <location>
        <begin position="85"/>
        <end position="107"/>
    </location>
</feature>
<dbReference type="EMBL" id="CP024963">
    <property type="protein sequence ID" value="ATZ17317.1"/>
    <property type="molecule type" value="Genomic_DNA"/>
</dbReference>
<feature type="transmembrane region" description="Helical" evidence="1">
    <location>
        <begin position="119"/>
        <end position="138"/>
    </location>
</feature>
<dbReference type="OrthoDB" id="9981407at2"/>